<reference evidence="5 7" key="2">
    <citation type="submission" date="2018-03" db="EMBL/GenBank/DDBJ databases">
        <authorList>
            <person name="Fogelqvist J."/>
        </authorList>
    </citation>
    <scope>NUCLEOTIDE SEQUENCE [LARGE SCALE GENOMIC DNA]</scope>
</reference>
<keyword evidence="5" id="KW-0496">Mitochondrion</keyword>
<dbReference type="GO" id="GO:0016579">
    <property type="term" value="P:protein deubiquitination"/>
    <property type="evidence" value="ECO:0007669"/>
    <property type="project" value="InterPro"/>
</dbReference>
<dbReference type="InterPro" id="IPR001394">
    <property type="entry name" value="Peptidase_C19_UCH"/>
</dbReference>
<keyword evidence="2" id="KW-0812">Transmembrane</keyword>
<dbReference type="Gene3D" id="3.90.70.10">
    <property type="entry name" value="Cysteine proteinases"/>
    <property type="match status" value="1"/>
</dbReference>
<reference evidence="4 6" key="1">
    <citation type="submission" date="2015-02" db="EMBL/GenBank/DDBJ databases">
        <authorList>
            <person name="Chooi Y.-H."/>
        </authorList>
    </citation>
    <scope>NUCLEOTIDE SEQUENCE [LARGE SCALE GENOMIC DNA]</scope>
    <source>
        <strain evidence="4">E3</strain>
    </source>
</reference>
<evidence type="ECO:0000313" key="7">
    <source>
        <dbReference type="Proteomes" id="UP000290189"/>
    </source>
</evidence>
<dbReference type="Pfam" id="PF00443">
    <property type="entry name" value="UCH"/>
    <property type="match status" value="1"/>
</dbReference>
<dbReference type="CDD" id="cd02257">
    <property type="entry name" value="Peptidase_C19"/>
    <property type="match status" value="1"/>
</dbReference>
<keyword evidence="2" id="KW-0472">Membrane</keyword>
<dbReference type="OrthoDB" id="3891477at2759"/>
<feature type="transmembrane region" description="Helical" evidence="2">
    <location>
        <begin position="20"/>
        <end position="42"/>
    </location>
</feature>
<dbReference type="PROSITE" id="PS50235">
    <property type="entry name" value="USP_3"/>
    <property type="match status" value="1"/>
</dbReference>
<dbReference type="GO" id="GO:0005634">
    <property type="term" value="C:nucleus"/>
    <property type="evidence" value="ECO:0007669"/>
    <property type="project" value="TreeGrafter"/>
</dbReference>
<sequence>MTTRVATLAATARQWVAAHAVPVIGVLALTVVATCVTIAVAINHGKSASPSGHPVPPVQNQPPSLPPTFAARILRNPAVQAAAGGFPLLALSGLSEYGNVPGPVVERWLSVTCGGKCKAALLAAAVTIVPATIGAYRFTSQSSRQEKQETPHPPAPQEASDASAAPVSAQPVDRPWPTGIKNLGATCYSNSIMQMLSGIDPVVDYILSINGSALSKLPPTMQQVVATLQVVMSHVTNPSAEVVSAEDSQSMFGAMKSAAKAGAFAHSLNDEFVDEMVTERQCAREYLMMFVKPLLGAIEAGPHWNRALQFSLTREWISQDRQYHEVVPFPNGQQTHLDLNFCRNCSSLIGCILDNGLTTTTTIPRSFGRHNIITSQTIVDDREGGDAPRVVEVEIKQAGTARDYLENAPPYLLIQTTRVYRIGGEPQVKVRRQVHIPDLLDMSPFAMDGFDADDVQYRLLSAVLHLGDTADGGHYIAIKRERSNGQWWLIDDDRVQKMSGYDDIVDPKSSATVLDSSTFLLYERQKRRLTAEDI</sequence>
<dbReference type="GO" id="GO:0004843">
    <property type="term" value="F:cysteine-type deubiquitinase activity"/>
    <property type="evidence" value="ECO:0007669"/>
    <property type="project" value="InterPro"/>
</dbReference>
<organism evidence="4 6">
    <name type="scientific">Plasmodiophora brassicae</name>
    <name type="common">Clubroot disease agent</name>
    <dbReference type="NCBI Taxonomy" id="37360"/>
    <lineage>
        <taxon>Eukaryota</taxon>
        <taxon>Sar</taxon>
        <taxon>Rhizaria</taxon>
        <taxon>Endomyxa</taxon>
        <taxon>Phytomyxea</taxon>
        <taxon>Plasmodiophorida</taxon>
        <taxon>Plasmodiophoridae</taxon>
        <taxon>Plasmodiophora</taxon>
    </lineage>
</organism>
<evidence type="ECO:0000313" key="6">
    <source>
        <dbReference type="Proteomes" id="UP000039324"/>
    </source>
</evidence>
<proteinExistence type="predicted"/>
<evidence type="ECO:0000256" key="1">
    <source>
        <dbReference type="SAM" id="MobiDB-lite"/>
    </source>
</evidence>
<dbReference type="PANTHER" id="PTHR24006">
    <property type="entry name" value="UBIQUITIN CARBOXYL-TERMINAL HYDROLASE"/>
    <property type="match status" value="1"/>
</dbReference>
<name>A0A0G4IZ49_PLABS</name>
<dbReference type="EMBL" id="CDSF01000100">
    <property type="protein sequence ID" value="CEP00321.1"/>
    <property type="molecule type" value="Genomic_DNA"/>
</dbReference>
<evidence type="ECO:0000313" key="4">
    <source>
        <dbReference type="EMBL" id="CEP00321.1"/>
    </source>
</evidence>
<dbReference type="AlphaFoldDB" id="A0A0G4IZ49"/>
<keyword evidence="6" id="KW-1185">Reference proteome</keyword>
<keyword evidence="2" id="KW-1133">Transmembrane helix</keyword>
<evidence type="ECO:0000259" key="3">
    <source>
        <dbReference type="PROSITE" id="PS50235"/>
    </source>
</evidence>
<feature type="region of interest" description="Disordered" evidence="1">
    <location>
        <begin position="140"/>
        <end position="175"/>
    </location>
</feature>
<dbReference type="Proteomes" id="UP000039324">
    <property type="component" value="Unassembled WGS sequence"/>
</dbReference>
<feature type="domain" description="USP" evidence="3">
    <location>
        <begin position="178"/>
        <end position="525"/>
    </location>
</feature>
<protein>
    <recommendedName>
        <fullName evidence="3">USP domain-containing protein</fullName>
    </recommendedName>
</protein>
<evidence type="ECO:0000256" key="2">
    <source>
        <dbReference type="SAM" id="Phobius"/>
    </source>
</evidence>
<dbReference type="InterPro" id="IPR028889">
    <property type="entry name" value="USP"/>
</dbReference>
<gene>
    <name evidence="4" type="ORF">PBRA_008055</name>
    <name evidence="5" type="ORF">PLBR_LOCUS2314</name>
</gene>
<evidence type="ECO:0000313" key="5">
    <source>
        <dbReference type="EMBL" id="SPQ95099.1"/>
    </source>
</evidence>
<dbReference type="EMBL" id="OVEO01000003">
    <property type="protein sequence ID" value="SPQ95099.1"/>
    <property type="molecule type" value="Genomic_DNA"/>
</dbReference>
<geneLocation type="mitochondrion" evidence="5"/>
<dbReference type="InterPro" id="IPR050164">
    <property type="entry name" value="Peptidase_C19"/>
</dbReference>
<dbReference type="SUPFAM" id="SSF54001">
    <property type="entry name" value="Cysteine proteinases"/>
    <property type="match status" value="1"/>
</dbReference>
<accession>A0A0G4IZ49</accession>
<dbReference type="GO" id="GO:0005829">
    <property type="term" value="C:cytosol"/>
    <property type="evidence" value="ECO:0007669"/>
    <property type="project" value="TreeGrafter"/>
</dbReference>
<dbReference type="InterPro" id="IPR038765">
    <property type="entry name" value="Papain-like_cys_pep_sf"/>
</dbReference>
<dbReference type="Proteomes" id="UP000290189">
    <property type="component" value="Unassembled WGS sequence"/>
</dbReference>